<reference evidence="2" key="2">
    <citation type="journal article" name="Front. Microbiol.">
        <title>Degradative Capacity of Two Strains of Rhodonia placenta: From Phenotype to Genotype.</title>
        <authorList>
            <person name="Kolle M."/>
            <person name="Horta M.A.C."/>
            <person name="Nowrousian M."/>
            <person name="Ohm R.A."/>
            <person name="Benz J.P."/>
            <person name="Pilgard A."/>
        </authorList>
    </citation>
    <scope>NUCLEOTIDE SEQUENCE</scope>
    <source>
        <strain evidence="2">FPRL280</strain>
    </source>
</reference>
<evidence type="ECO:0008006" key="4">
    <source>
        <dbReference type="Google" id="ProtNLM"/>
    </source>
</evidence>
<evidence type="ECO:0000256" key="1">
    <source>
        <dbReference type="SAM" id="MobiDB-lite"/>
    </source>
</evidence>
<dbReference type="AlphaFoldDB" id="A0A8H7PBX7"/>
<evidence type="ECO:0000313" key="3">
    <source>
        <dbReference type="Proteomes" id="UP000639403"/>
    </source>
</evidence>
<gene>
    <name evidence="2" type="ORF">IEO21_00325</name>
</gene>
<accession>A0A8H7PBX7</accession>
<feature type="compositionally biased region" description="Basic and acidic residues" evidence="1">
    <location>
        <begin position="355"/>
        <end position="365"/>
    </location>
</feature>
<protein>
    <recommendedName>
        <fullName evidence="4">Ino eighty subunit 1</fullName>
    </recommendedName>
</protein>
<feature type="compositionally biased region" description="Pro residues" evidence="1">
    <location>
        <begin position="382"/>
        <end position="402"/>
    </location>
</feature>
<feature type="compositionally biased region" description="Pro residues" evidence="1">
    <location>
        <begin position="422"/>
        <end position="431"/>
    </location>
</feature>
<dbReference type="Proteomes" id="UP000639403">
    <property type="component" value="Unassembled WGS sequence"/>
</dbReference>
<reference evidence="2" key="1">
    <citation type="submission" date="2020-11" db="EMBL/GenBank/DDBJ databases">
        <authorList>
            <person name="Koelle M."/>
            <person name="Horta M.A.C."/>
            <person name="Nowrousian M."/>
            <person name="Ohm R.A."/>
            <person name="Benz P."/>
            <person name="Pilgard A."/>
        </authorList>
    </citation>
    <scope>NUCLEOTIDE SEQUENCE</scope>
    <source>
        <strain evidence="2">FPRL280</strain>
    </source>
</reference>
<name>A0A8H7PBX7_9APHY</name>
<organism evidence="2 3">
    <name type="scientific">Rhodonia placenta</name>
    <dbReference type="NCBI Taxonomy" id="104341"/>
    <lineage>
        <taxon>Eukaryota</taxon>
        <taxon>Fungi</taxon>
        <taxon>Dikarya</taxon>
        <taxon>Basidiomycota</taxon>
        <taxon>Agaricomycotina</taxon>
        <taxon>Agaricomycetes</taxon>
        <taxon>Polyporales</taxon>
        <taxon>Adustoporiaceae</taxon>
        <taxon>Rhodonia</taxon>
    </lineage>
</organism>
<feature type="compositionally biased region" description="Basic residues" evidence="1">
    <location>
        <begin position="405"/>
        <end position="416"/>
    </location>
</feature>
<dbReference type="PANTHER" id="PTHR37287">
    <property type="entry name" value="INO EIGHTY SUBUNIT 1"/>
    <property type="match status" value="1"/>
</dbReference>
<proteinExistence type="predicted"/>
<dbReference type="PRINTS" id="PR01217">
    <property type="entry name" value="PRICHEXTENSN"/>
</dbReference>
<feature type="region of interest" description="Disordered" evidence="1">
    <location>
        <begin position="284"/>
        <end position="475"/>
    </location>
</feature>
<evidence type="ECO:0000313" key="2">
    <source>
        <dbReference type="EMBL" id="KAF9821895.1"/>
    </source>
</evidence>
<dbReference type="InterPro" id="IPR038014">
    <property type="entry name" value="Ies1"/>
</dbReference>
<dbReference type="GO" id="GO:0031011">
    <property type="term" value="C:Ino80 complex"/>
    <property type="evidence" value="ECO:0007669"/>
    <property type="project" value="InterPro"/>
</dbReference>
<dbReference type="EMBL" id="JADOXO010000002">
    <property type="protein sequence ID" value="KAF9821895.1"/>
    <property type="molecule type" value="Genomic_DNA"/>
</dbReference>
<sequence>MPNTAYVSPPLSSSPPILSPEFCSVHTAHRRSFAVKHSDGEPLTRADLQYDLLHHIFSNTQAVFSDPYRTLNGAPAGTKVTFRELYINSLLHSPRCSKASRDKIIESPAFGIEFSKMSLLSNVGRINTTMAFFPEMRTALRTYHPVPSLQKTNGNLQDAPRIKNILKSCYLDNEINGIILSPADILSRARAGQVPPTTIVNILFTFSTHAPYSSETRAHAFLWLCYHYHEAPSFNPFSDDHANAHPGHIPALRELLPEEAALENVDPPDERDWGERMTQQRRDFMESKSREEELDPSHEERPKPRGNAARNRARTRATMREMASVAGPEPAAGVAELDREASPAETQDVVSPLQDVHREAPEARATRVGVFKTEESGQPPVWSLPPPSPITPWDIPSPPSPPARWGHHRLAPRAARHYASPPRRPPPPRLPSIPDLLASPRECAEPYPRRRHARPSAEYSSTHGRPTRTRDIPVPTPYLGSPYQYPPYIHPSRLHPAFIPAPPPPPPPPPIPRRSMLEQAWHVMMSTDPLLDSDNEEADEDKRLDYILRLRIISRLRGKEPTPEPEAIPPFVPVIHNNARLYTATA</sequence>
<comment type="caution">
    <text evidence="2">The sequence shown here is derived from an EMBL/GenBank/DDBJ whole genome shotgun (WGS) entry which is preliminary data.</text>
</comment>
<dbReference type="PANTHER" id="PTHR37287:SF1">
    <property type="entry name" value="INO EIGHTY SUBUNIT 1"/>
    <property type="match status" value="1"/>
</dbReference>
<feature type="compositionally biased region" description="Basic and acidic residues" evidence="1">
    <location>
        <begin position="284"/>
        <end position="303"/>
    </location>
</feature>